<evidence type="ECO:0000256" key="1">
    <source>
        <dbReference type="SAM" id="MobiDB-lite"/>
    </source>
</evidence>
<dbReference type="RefSeq" id="WP_145267362.1">
    <property type="nucleotide sequence ID" value="NZ_CP036426.1"/>
</dbReference>
<dbReference type="AlphaFoldDB" id="A0A518GWF3"/>
<dbReference type="OrthoDB" id="248604at2"/>
<dbReference type="EMBL" id="CP036426">
    <property type="protein sequence ID" value="QDV32926.1"/>
    <property type="molecule type" value="Genomic_DNA"/>
</dbReference>
<protein>
    <submittedName>
        <fullName evidence="4">Pectate lyase superfamily protein</fullName>
    </submittedName>
</protein>
<dbReference type="InterPro" id="IPR024535">
    <property type="entry name" value="RHGA/B-epi-like_pectate_lyase"/>
</dbReference>
<feature type="domain" description="Right handed beta helix" evidence="3">
    <location>
        <begin position="285"/>
        <end position="451"/>
    </location>
</feature>
<dbReference type="SMART" id="SM00710">
    <property type="entry name" value="PbH1"/>
    <property type="match status" value="8"/>
</dbReference>
<evidence type="ECO:0000259" key="2">
    <source>
        <dbReference type="Pfam" id="PF12708"/>
    </source>
</evidence>
<dbReference type="Pfam" id="PF13229">
    <property type="entry name" value="Beta_helix"/>
    <property type="match status" value="2"/>
</dbReference>
<dbReference type="InterPro" id="IPR006626">
    <property type="entry name" value="PbH1"/>
</dbReference>
<proteinExistence type="predicted"/>
<keyword evidence="5" id="KW-1185">Reference proteome</keyword>
<evidence type="ECO:0000313" key="5">
    <source>
        <dbReference type="Proteomes" id="UP000317835"/>
    </source>
</evidence>
<feature type="domain" description="Rhamnogalacturonase A/B/Epimerase-like pectate lyase" evidence="2">
    <location>
        <begin position="3"/>
        <end position="68"/>
    </location>
</feature>
<evidence type="ECO:0000313" key="4">
    <source>
        <dbReference type="EMBL" id="QDV32926.1"/>
    </source>
</evidence>
<feature type="domain" description="Right handed beta helix" evidence="3">
    <location>
        <begin position="112"/>
        <end position="211"/>
    </location>
</feature>
<dbReference type="InterPro" id="IPR011050">
    <property type="entry name" value="Pectin_lyase_fold/virulence"/>
</dbReference>
<dbReference type="KEGG" id="tpla:ElP_07680"/>
<dbReference type="InterPro" id="IPR039448">
    <property type="entry name" value="Beta_helix"/>
</dbReference>
<dbReference type="Pfam" id="PF12708">
    <property type="entry name" value="Pect-lyase_RHGA_epim"/>
    <property type="match status" value="1"/>
</dbReference>
<dbReference type="SUPFAM" id="SSF51126">
    <property type="entry name" value="Pectin lyase-like"/>
    <property type="match status" value="2"/>
</dbReference>
<dbReference type="Proteomes" id="UP000317835">
    <property type="component" value="Chromosome"/>
</dbReference>
<gene>
    <name evidence="4" type="ORF">ElP_07680</name>
</gene>
<dbReference type="Gene3D" id="2.160.20.10">
    <property type="entry name" value="Single-stranded right-handed beta-helix, Pectin lyase-like"/>
    <property type="match status" value="2"/>
</dbReference>
<evidence type="ECO:0000259" key="3">
    <source>
        <dbReference type="Pfam" id="PF13229"/>
    </source>
</evidence>
<name>A0A518GWF3_9BACT</name>
<keyword evidence="4" id="KW-0456">Lyase</keyword>
<feature type="region of interest" description="Disordered" evidence="1">
    <location>
        <begin position="76"/>
        <end position="97"/>
    </location>
</feature>
<dbReference type="GO" id="GO:0016829">
    <property type="term" value="F:lyase activity"/>
    <property type="evidence" value="ECO:0007669"/>
    <property type="project" value="UniProtKB-KW"/>
</dbReference>
<reference evidence="4 5" key="1">
    <citation type="submission" date="2019-02" db="EMBL/GenBank/DDBJ databases">
        <title>Deep-cultivation of Planctomycetes and their phenomic and genomic characterization uncovers novel biology.</title>
        <authorList>
            <person name="Wiegand S."/>
            <person name="Jogler M."/>
            <person name="Boedeker C."/>
            <person name="Pinto D."/>
            <person name="Vollmers J."/>
            <person name="Rivas-Marin E."/>
            <person name="Kohn T."/>
            <person name="Peeters S.H."/>
            <person name="Heuer A."/>
            <person name="Rast P."/>
            <person name="Oberbeckmann S."/>
            <person name="Bunk B."/>
            <person name="Jeske O."/>
            <person name="Meyerdierks A."/>
            <person name="Storesund J.E."/>
            <person name="Kallscheuer N."/>
            <person name="Luecker S."/>
            <person name="Lage O.M."/>
            <person name="Pohl T."/>
            <person name="Merkel B.J."/>
            <person name="Hornburger P."/>
            <person name="Mueller R.-W."/>
            <person name="Bruemmer F."/>
            <person name="Labrenz M."/>
            <person name="Spormann A.M."/>
            <person name="Op den Camp H."/>
            <person name="Overmann J."/>
            <person name="Amann R."/>
            <person name="Jetten M.S.M."/>
            <person name="Mascher T."/>
            <person name="Medema M.H."/>
            <person name="Devos D.P."/>
            <person name="Kaster A.-K."/>
            <person name="Ovreas L."/>
            <person name="Rohde M."/>
            <person name="Galperin M.Y."/>
            <person name="Jogler C."/>
        </authorList>
    </citation>
    <scope>NUCLEOTIDE SEQUENCE [LARGE SCALE GENOMIC DNA]</scope>
    <source>
        <strain evidence="4 5">ElP</strain>
    </source>
</reference>
<sequence>MASVRDFGAAGDGSTDDTEAIRHAVEAGDGSIAFDRGTYLLSSPVEVDLSRSGPISIRGDGTARVVMRGEGPAFRVVGSHEGTADPGSQTPSVATRERMPTVSGIEIFGEHDGAVGVELTGTVQATLQGIHIRQCLIGVHLTRRNRNLLLDACHIYDGRGPAIGVYFDGVNLHQAIISACHISYQRHAGIKVARSEVRNLQITGNDIEYNDADREGDPDSADVWIDAREGTVREGTIASNTIQAKPSPDGSNVRIEGPERDDAAGAGLWTIVGNVLQDQERNLWLRRCRAVAVSGNSFASAERHSVDIDGCRIINLGANTIDHNPDYRGSYRDGIVVRRSSAVSMTGLILEGVRSGRPDRGAAIAVRDSEAVTIGHCQVLDPTARGVELDGVRGAIVEGCTVIDRRPEPSMTEAIRLRGRCPGVSIRGNVVSGGEAAIVVDRGGDGVSVDGTVAFPGAG</sequence>
<organism evidence="4 5">
    <name type="scientific">Tautonia plasticadhaerens</name>
    <dbReference type="NCBI Taxonomy" id="2527974"/>
    <lineage>
        <taxon>Bacteria</taxon>
        <taxon>Pseudomonadati</taxon>
        <taxon>Planctomycetota</taxon>
        <taxon>Planctomycetia</taxon>
        <taxon>Isosphaerales</taxon>
        <taxon>Isosphaeraceae</taxon>
        <taxon>Tautonia</taxon>
    </lineage>
</organism>
<dbReference type="InterPro" id="IPR012334">
    <property type="entry name" value="Pectin_lyas_fold"/>
</dbReference>
<accession>A0A518GWF3</accession>